<dbReference type="InterPro" id="IPR019796">
    <property type="entry name" value="G6P_DH_AS"/>
</dbReference>
<feature type="active site" description="Proton acceptor" evidence="7">
    <location>
        <position position="230"/>
    </location>
</feature>
<dbReference type="GO" id="GO:0050661">
    <property type="term" value="F:NADP binding"/>
    <property type="evidence" value="ECO:0007669"/>
    <property type="project" value="UniProtKB-UniRule"/>
</dbReference>
<comment type="caution">
    <text evidence="7">Lacks conserved residue(s) required for the propagation of feature annotation.</text>
</comment>
<feature type="binding site" evidence="7">
    <location>
        <position position="225"/>
    </location>
    <ligand>
        <name>substrate</name>
    </ligand>
</feature>
<feature type="domain" description="Glucose-6-phosphate dehydrogenase NAD-binding" evidence="8">
    <location>
        <begin position="9"/>
        <end position="176"/>
    </location>
</feature>
<evidence type="ECO:0000256" key="2">
    <source>
        <dbReference type="ARBA" id="ARBA00009975"/>
    </source>
</evidence>
<dbReference type="RefSeq" id="WP_213001325.1">
    <property type="nucleotide sequence ID" value="NZ_BAAATW010000030.1"/>
</dbReference>
<sequence length="444" mass="48490">MDVRSDAVVLFGVTGDLVSKKLFPALYELTRRGRVPATVIGFARSPWDQQQLVTAARKSVTEAGIDVDEDVFEDLAGRLSMISGDYADPETYARLADALAGAERPLFYFAIPPAVFDAVVEGLKGAGLADRGRVVVEKPFGHDLASSHELAATLRGAFAPERTFRIDHYLGKEPVEGITLFRFANAVFEPLWNREHIASVQVTVAEKFSTQGRAGFYDKVGATRDVLQNHILQVVALLAMEEPADDTQEAFQAAEAAVLRQAAALSPETTVRGQYEGYRDEPGVATGSQTETFVATRLTVDNERWAGVPFYLRTGKSMPVTSTEVVVEFKGAKPGTGNLLRFQLGKKDGISLTVQVKRPGADVTAQTVSLAVDFDDVLEPRREAYERLLDDAMDGEHLRFAREQAIEQEWRIVEPILDLESGVLAYPQGSWGPDEADALAGGWA</sequence>
<evidence type="ECO:0000256" key="4">
    <source>
        <dbReference type="ARBA" id="ARBA00022857"/>
    </source>
</evidence>
<dbReference type="GO" id="GO:0009051">
    <property type="term" value="P:pentose-phosphate shunt, oxidative branch"/>
    <property type="evidence" value="ECO:0007669"/>
    <property type="project" value="TreeGrafter"/>
</dbReference>
<reference evidence="10" key="1">
    <citation type="submission" date="2021-03" db="EMBL/GenBank/DDBJ databases">
        <title>Whole genome shotgun sequence of Actinoplanes consettensis NBRC 14913.</title>
        <authorList>
            <person name="Komaki H."/>
            <person name="Tamura T."/>
        </authorList>
    </citation>
    <scope>NUCLEOTIDE SEQUENCE</scope>
    <source>
        <strain evidence="10">NBRC 14913</strain>
    </source>
</reference>
<evidence type="ECO:0000259" key="8">
    <source>
        <dbReference type="Pfam" id="PF00479"/>
    </source>
</evidence>
<dbReference type="GO" id="GO:0005829">
    <property type="term" value="C:cytosol"/>
    <property type="evidence" value="ECO:0007669"/>
    <property type="project" value="TreeGrafter"/>
</dbReference>
<dbReference type="EC" id="1.1.1.49" evidence="7"/>
<dbReference type="PIRSF" id="PIRSF000110">
    <property type="entry name" value="G6PD"/>
    <property type="match status" value="1"/>
</dbReference>
<dbReference type="GO" id="GO:0004345">
    <property type="term" value="F:glucose-6-phosphate dehydrogenase activity"/>
    <property type="evidence" value="ECO:0007669"/>
    <property type="project" value="UniProtKB-UniRule"/>
</dbReference>
<comment type="caution">
    <text evidence="10">The sequence shown here is derived from an EMBL/GenBank/DDBJ whole genome shotgun (WGS) entry which is preliminary data.</text>
</comment>
<gene>
    <name evidence="10" type="primary">zwf_3</name>
    <name evidence="7" type="synonym">zwf</name>
    <name evidence="10" type="ORF">Aco04nite_67790</name>
</gene>
<dbReference type="HAMAP" id="MF_00966">
    <property type="entry name" value="G6PD"/>
    <property type="match status" value="1"/>
</dbReference>
<keyword evidence="11" id="KW-1185">Reference proteome</keyword>
<evidence type="ECO:0000256" key="5">
    <source>
        <dbReference type="ARBA" id="ARBA00023002"/>
    </source>
</evidence>
<comment type="similarity">
    <text evidence="2 7">Belongs to the glucose-6-phosphate dehydrogenase family.</text>
</comment>
<comment type="pathway">
    <text evidence="1 7">Carbohydrate degradation; pentose phosphate pathway; D-ribulose 5-phosphate from D-glucose 6-phosphate (oxidative stage): step 1/3.</text>
</comment>
<dbReference type="InterPro" id="IPR001282">
    <property type="entry name" value="G6P_DH"/>
</dbReference>
<feature type="binding site" evidence="7">
    <location>
        <position position="168"/>
    </location>
    <ligand>
        <name>substrate</name>
    </ligand>
</feature>
<evidence type="ECO:0000313" key="11">
    <source>
        <dbReference type="Proteomes" id="UP000680865"/>
    </source>
</evidence>
<dbReference type="Proteomes" id="UP000680865">
    <property type="component" value="Unassembled WGS sequence"/>
</dbReference>
<dbReference type="InterPro" id="IPR022674">
    <property type="entry name" value="G6P_DH_NAD-bd"/>
</dbReference>
<name>A0A919VUW3_9ACTN</name>
<dbReference type="EMBL" id="BOQP01000040">
    <property type="protein sequence ID" value="GIM79884.1"/>
    <property type="molecule type" value="Genomic_DNA"/>
</dbReference>
<evidence type="ECO:0000259" key="9">
    <source>
        <dbReference type="Pfam" id="PF02781"/>
    </source>
</evidence>
<evidence type="ECO:0000256" key="1">
    <source>
        <dbReference type="ARBA" id="ARBA00004937"/>
    </source>
</evidence>
<feature type="domain" description="Glucose-6-phosphate dehydrogenase C-terminal" evidence="9">
    <location>
        <begin position="180"/>
        <end position="440"/>
    </location>
</feature>
<evidence type="ECO:0000313" key="10">
    <source>
        <dbReference type="EMBL" id="GIM79884.1"/>
    </source>
</evidence>
<dbReference type="AlphaFoldDB" id="A0A919VUW3"/>
<dbReference type="InterPro" id="IPR022675">
    <property type="entry name" value="G6P_DH_C"/>
</dbReference>
<dbReference type="SUPFAM" id="SSF51735">
    <property type="entry name" value="NAD(P)-binding Rossmann-fold domains"/>
    <property type="match status" value="1"/>
</dbReference>
<evidence type="ECO:0000256" key="6">
    <source>
        <dbReference type="ARBA" id="ARBA00023277"/>
    </source>
</evidence>
<dbReference type="Gene3D" id="3.30.360.10">
    <property type="entry name" value="Dihydrodipicolinate Reductase, domain 2"/>
    <property type="match status" value="1"/>
</dbReference>
<organism evidence="10 11">
    <name type="scientific">Winogradskya consettensis</name>
    <dbReference type="NCBI Taxonomy" id="113560"/>
    <lineage>
        <taxon>Bacteria</taxon>
        <taxon>Bacillati</taxon>
        <taxon>Actinomycetota</taxon>
        <taxon>Actinomycetes</taxon>
        <taxon>Micromonosporales</taxon>
        <taxon>Micromonosporaceae</taxon>
        <taxon>Winogradskya</taxon>
    </lineage>
</organism>
<dbReference type="PRINTS" id="PR00079">
    <property type="entry name" value="G6PDHDRGNASE"/>
</dbReference>
<keyword evidence="4 7" id="KW-0521">NADP</keyword>
<proteinExistence type="inferred from homology"/>
<feature type="binding site" evidence="7">
    <location>
        <position position="316"/>
    </location>
    <ligand>
        <name>substrate</name>
    </ligand>
</feature>
<comment type="catalytic activity">
    <reaction evidence="7">
        <text>D-glucose 6-phosphate + NADP(+) = 6-phospho-D-glucono-1,5-lactone + NADPH + H(+)</text>
        <dbReference type="Rhea" id="RHEA:15841"/>
        <dbReference type="ChEBI" id="CHEBI:15378"/>
        <dbReference type="ChEBI" id="CHEBI:57783"/>
        <dbReference type="ChEBI" id="CHEBI:57955"/>
        <dbReference type="ChEBI" id="CHEBI:58349"/>
        <dbReference type="ChEBI" id="CHEBI:61548"/>
        <dbReference type="EC" id="1.1.1.49"/>
    </reaction>
</comment>
<dbReference type="PANTHER" id="PTHR23429:SF0">
    <property type="entry name" value="GLUCOSE-6-PHOSPHATE 1-DEHYDROGENASE"/>
    <property type="match status" value="1"/>
</dbReference>
<feature type="binding site" evidence="7">
    <location>
        <position position="138"/>
    </location>
    <ligand>
        <name>NADP(+)</name>
        <dbReference type="ChEBI" id="CHEBI:58349"/>
    </ligand>
</feature>
<accession>A0A919VUW3</accession>
<dbReference type="NCBIfam" id="TIGR00871">
    <property type="entry name" value="zwf"/>
    <property type="match status" value="1"/>
</dbReference>
<dbReference type="Pfam" id="PF00479">
    <property type="entry name" value="G6PD_N"/>
    <property type="match status" value="1"/>
</dbReference>
<dbReference type="PANTHER" id="PTHR23429">
    <property type="entry name" value="GLUCOSE-6-PHOSPHATE 1-DEHYDROGENASE G6PD"/>
    <property type="match status" value="1"/>
</dbReference>
<keyword evidence="3 7" id="KW-0313">Glucose metabolism</keyword>
<dbReference type="GO" id="GO:0006006">
    <property type="term" value="P:glucose metabolic process"/>
    <property type="evidence" value="ECO:0007669"/>
    <property type="project" value="UniProtKB-KW"/>
</dbReference>
<feature type="binding site" evidence="7">
    <location>
        <position position="206"/>
    </location>
    <ligand>
        <name>substrate</name>
    </ligand>
</feature>
<keyword evidence="5 7" id="KW-0560">Oxidoreductase</keyword>
<protein>
    <recommendedName>
        <fullName evidence="7">Glucose-6-phosphate 1-dehydrogenase</fullName>
        <shortName evidence="7">G6PD</shortName>
        <ecNumber evidence="7">1.1.1.49</ecNumber>
    </recommendedName>
</protein>
<keyword evidence="6 7" id="KW-0119">Carbohydrate metabolism</keyword>
<evidence type="ECO:0000256" key="3">
    <source>
        <dbReference type="ARBA" id="ARBA00022526"/>
    </source>
</evidence>
<comment type="function">
    <text evidence="7">Catalyzes the oxidation of glucose 6-phosphate to 6-phosphogluconolactone.</text>
</comment>
<dbReference type="InterPro" id="IPR036291">
    <property type="entry name" value="NAD(P)-bd_dom_sf"/>
</dbReference>
<dbReference type="SUPFAM" id="SSF55347">
    <property type="entry name" value="Glyceraldehyde-3-phosphate dehydrogenase-like, C-terminal domain"/>
    <property type="match status" value="1"/>
</dbReference>
<dbReference type="Pfam" id="PF02781">
    <property type="entry name" value="G6PD_C"/>
    <property type="match status" value="1"/>
</dbReference>
<evidence type="ECO:0000256" key="7">
    <source>
        <dbReference type="HAMAP-Rule" id="MF_00966"/>
    </source>
</evidence>
<dbReference type="PROSITE" id="PS00069">
    <property type="entry name" value="G6P_DEHYDROGENASE"/>
    <property type="match status" value="1"/>
</dbReference>
<dbReference type="Gene3D" id="3.40.50.720">
    <property type="entry name" value="NAD(P)-binding Rossmann-like Domain"/>
    <property type="match status" value="1"/>
</dbReference>
<feature type="binding site" evidence="7">
    <location>
        <position position="172"/>
    </location>
    <ligand>
        <name>substrate</name>
    </ligand>
</feature>
<feature type="binding site" evidence="7">
    <location>
        <position position="44"/>
    </location>
    <ligand>
        <name>NADP(+)</name>
        <dbReference type="ChEBI" id="CHEBI:58349"/>
    </ligand>
</feature>